<feature type="transmembrane region" description="Helical" evidence="17">
    <location>
        <begin position="477"/>
        <end position="497"/>
    </location>
</feature>
<sequence length="902" mass="97949">MQLGRKLLAFQVVPATTLVIVLYSVLFTAISYGDLLPQPPTNQGGLNLTRAYADLQHIAQRPHPYNSHANDIVHQRILDRIRDATADTPDVQVVQDFVSNASWASWSSQGAGSSATYSESTNILVKIPGTDPQYASTGAVLLSAHYDSVSTAAGATDDGMGVATLIQLVEYLAKNRPKRTAIFNINNGEEDGLCGAFVFLKHPWSNYTDTFLNLEGAAAGGRPLLFRGTSTPALRSFHVPNPHGNVLSADAFSRGVIRSGTDYTVYTGVGMEGLDLAFYRGRSKYHTKFDAIPHTVGQEKALWAMLESAKVSGLSLLNDDETHGTGSLPVYFDLFGVWLVVLSLDTLLLCNIVLLVVGPVVLLLLVFADAAILHARTQLNGHVPQSDSHLARRFFKSVMEFGWVKDSWVWAKFWAALLVAVGLQALLVLSYLKFNPFIVHSRPGLVVISIFTLTYVGLVLVVAPTTNSHLPERQKNIMFLQTYIFTWIGLVLATSAASSGIGGLYFITAWNAAVLLACVVGCIENMLGAEGSYEVYRRARHVHYAPLPVHDDTVPPAEAETEDTETTPLLPSTPARASKEENGAIGWWILQLVIAVTVPVTLLGHILVLLAGAMTQTLSDGSSPLNVYAALSILVFMMVLPVVPFTFKTHSMVAHVFTAIFVLSTLFNLFTFPFSQEEPVKVSFQQTVYLGNISSPLSQVTHATTSLTGLGPYLEESILPKLPSTAGQNISCAPTSTGVQKCLWNTTLLPTPGDVSVRGAHSWLDASILRMSAHSAKIVVRGRNTRGCRLVFHDKPVKYVVKGSEGGILPQFSGDPAGVSQLWLWSREWDRRFTVDIEWEGDEALRGLVACEWAEYESASVGVPESIGKIPALEEVLTFLPRWAAATKAAAGLVEAYVDFAI</sequence>
<dbReference type="Proteomes" id="UP001221142">
    <property type="component" value="Unassembled WGS sequence"/>
</dbReference>
<dbReference type="Pfam" id="PF22250">
    <property type="entry name" value="PFF1_C"/>
    <property type="match status" value="1"/>
</dbReference>
<evidence type="ECO:0000256" key="9">
    <source>
        <dbReference type="ARBA" id="ARBA00022801"/>
    </source>
</evidence>
<dbReference type="Pfam" id="PF22251">
    <property type="entry name" value="PFF1_TM"/>
    <property type="match status" value="2"/>
</dbReference>
<evidence type="ECO:0000256" key="2">
    <source>
        <dbReference type="ARBA" id="ARBA00003273"/>
    </source>
</evidence>
<keyword evidence="12" id="KW-0482">Metalloprotease</keyword>
<keyword evidence="5" id="KW-0926">Vacuole</keyword>
<evidence type="ECO:0000259" key="18">
    <source>
        <dbReference type="Pfam" id="PF04389"/>
    </source>
</evidence>
<keyword evidence="14" id="KW-0325">Glycoprotein</keyword>
<dbReference type="AlphaFoldDB" id="A0AAD7BX77"/>
<evidence type="ECO:0000256" key="7">
    <source>
        <dbReference type="ARBA" id="ARBA00022692"/>
    </source>
</evidence>
<dbReference type="Pfam" id="PF04389">
    <property type="entry name" value="Peptidase_M28"/>
    <property type="match status" value="1"/>
</dbReference>
<evidence type="ECO:0000256" key="5">
    <source>
        <dbReference type="ARBA" id="ARBA00022554"/>
    </source>
</evidence>
<comment type="similarity">
    <text evidence="4 15">Belongs to the peptidase M28 family.</text>
</comment>
<evidence type="ECO:0000256" key="13">
    <source>
        <dbReference type="ARBA" id="ARBA00023136"/>
    </source>
</evidence>
<keyword evidence="10 15" id="KW-0862">Zinc</keyword>
<organism evidence="21 22">
    <name type="scientific">Roridomyces roridus</name>
    <dbReference type="NCBI Taxonomy" id="1738132"/>
    <lineage>
        <taxon>Eukaryota</taxon>
        <taxon>Fungi</taxon>
        <taxon>Dikarya</taxon>
        <taxon>Basidiomycota</taxon>
        <taxon>Agaricomycotina</taxon>
        <taxon>Agaricomycetes</taxon>
        <taxon>Agaricomycetidae</taxon>
        <taxon>Agaricales</taxon>
        <taxon>Marasmiineae</taxon>
        <taxon>Mycenaceae</taxon>
        <taxon>Roridomyces</taxon>
    </lineage>
</organism>
<dbReference type="InterPro" id="IPR007484">
    <property type="entry name" value="Peptidase_M28"/>
</dbReference>
<feature type="region of interest" description="Disordered" evidence="16">
    <location>
        <begin position="551"/>
        <end position="576"/>
    </location>
</feature>
<keyword evidence="7 17" id="KW-0812">Transmembrane</keyword>
<evidence type="ECO:0000256" key="16">
    <source>
        <dbReference type="SAM" id="MobiDB-lite"/>
    </source>
</evidence>
<evidence type="ECO:0000259" key="19">
    <source>
        <dbReference type="Pfam" id="PF22250"/>
    </source>
</evidence>
<keyword evidence="11 17" id="KW-1133">Transmembrane helix</keyword>
<dbReference type="PANTHER" id="PTHR12147">
    <property type="entry name" value="METALLOPEPTIDASE M28 FAMILY MEMBER"/>
    <property type="match status" value="1"/>
</dbReference>
<keyword evidence="13 17" id="KW-0472">Membrane</keyword>
<keyword evidence="22" id="KW-1185">Reference proteome</keyword>
<dbReference type="PANTHER" id="PTHR12147:SF58">
    <property type="entry name" value="VACUOLAR MEMBRANE PROTEASE"/>
    <property type="match status" value="1"/>
</dbReference>
<evidence type="ECO:0000256" key="12">
    <source>
        <dbReference type="ARBA" id="ARBA00023049"/>
    </source>
</evidence>
<name>A0AAD7BX77_9AGAR</name>
<comment type="function">
    <text evidence="2">May be involved in vacuolar sorting and osmoregulation.</text>
</comment>
<dbReference type="SUPFAM" id="SSF53187">
    <property type="entry name" value="Zn-dependent exopeptidases"/>
    <property type="match status" value="1"/>
</dbReference>
<feature type="transmembrane region" description="Helical" evidence="17">
    <location>
        <begin position="335"/>
        <end position="368"/>
    </location>
</feature>
<keyword evidence="9 15" id="KW-0378">Hydrolase</keyword>
<dbReference type="InterPro" id="IPR053976">
    <property type="entry name" value="PFF1_TM"/>
</dbReference>
<evidence type="ECO:0000256" key="3">
    <source>
        <dbReference type="ARBA" id="ARBA00004128"/>
    </source>
</evidence>
<comment type="cofactor">
    <cofactor evidence="1">
        <name>Zn(2+)</name>
        <dbReference type="ChEBI" id="CHEBI:29105"/>
    </cofactor>
</comment>
<feature type="transmembrane region" description="Helical" evidence="17">
    <location>
        <begin position="444"/>
        <end position="465"/>
    </location>
</feature>
<dbReference type="GO" id="GO:0005774">
    <property type="term" value="C:vacuolar membrane"/>
    <property type="evidence" value="ECO:0007669"/>
    <property type="project" value="UniProtKB-SubCell"/>
</dbReference>
<feature type="domain" description="Vacuolar membrane protease transmembrane" evidence="20">
    <location>
        <begin position="413"/>
        <end position="543"/>
    </location>
</feature>
<feature type="domain" description="Peptidase M28" evidence="18">
    <location>
        <begin position="122"/>
        <end position="295"/>
    </location>
</feature>
<feature type="transmembrane region" description="Helical" evidence="17">
    <location>
        <begin position="625"/>
        <end position="647"/>
    </location>
</feature>
<dbReference type="InterPro" id="IPR045175">
    <property type="entry name" value="M28_fam"/>
</dbReference>
<evidence type="ECO:0000256" key="14">
    <source>
        <dbReference type="ARBA" id="ARBA00023180"/>
    </source>
</evidence>
<evidence type="ECO:0000313" key="21">
    <source>
        <dbReference type="EMBL" id="KAJ7633001.1"/>
    </source>
</evidence>
<dbReference type="InterPro" id="IPR053975">
    <property type="entry name" value="PFF1_C"/>
</dbReference>
<evidence type="ECO:0000256" key="10">
    <source>
        <dbReference type="ARBA" id="ARBA00022833"/>
    </source>
</evidence>
<dbReference type="CDD" id="cd03875">
    <property type="entry name" value="M28_Fxna_like"/>
    <property type="match status" value="1"/>
</dbReference>
<reference evidence="21" key="1">
    <citation type="submission" date="2023-03" db="EMBL/GenBank/DDBJ databases">
        <title>Massive genome expansion in bonnet fungi (Mycena s.s.) driven by repeated elements and novel gene families across ecological guilds.</title>
        <authorList>
            <consortium name="Lawrence Berkeley National Laboratory"/>
            <person name="Harder C.B."/>
            <person name="Miyauchi S."/>
            <person name="Viragh M."/>
            <person name="Kuo A."/>
            <person name="Thoen E."/>
            <person name="Andreopoulos B."/>
            <person name="Lu D."/>
            <person name="Skrede I."/>
            <person name="Drula E."/>
            <person name="Henrissat B."/>
            <person name="Morin E."/>
            <person name="Kohler A."/>
            <person name="Barry K."/>
            <person name="LaButti K."/>
            <person name="Morin E."/>
            <person name="Salamov A."/>
            <person name="Lipzen A."/>
            <person name="Mereny Z."/>
            <person name="Hegedus B."/>
            <person name="Baldrian P."/>
            <person name="Stursova M."/>
            <person name="Weitz H."/>
            <person name="Taylor A."/>
            <person name="Grigoriev I.V."/>
            <person name="Nagy L.G."/>
            <person name="Martin F."/>
            <person name="Kauserud H."/>
        </authorList>
    </citation>
    <scope>NUCLEOTIDE SEQUENCE</scope>
    <source>
        <strain evidence="21">9284</strain>
    </source>
</reference>
<evidence type="ECO:0000256" key="15">
    <source>
        <dbReference type="RuleBase" id="RU361240"/>
    </source>
</evidence>
<feature type="transmembrane region" description="Helical" evidence="17">
    <location>
        <begin position="503"/>
        <end position="523"/>
    </location>
</feature>
<dbReference type="GO" id="GO:0046872">
    <property type="term" value="F:metal ion binding"/>
    <property type="evidence" value="ECO:0007669"/>
    <property type="project" value="UniProtKB-KW"/>
</dbReference>
<feature type="compositionally biased region" description="Low complexity" evidence="16">
    <location>
        <begin position="566"/>
        <end position="575"/>
    </location>
</feature>
<dbReference type="GO" id="GO:0008235">
    <property type="term" value="F:metalloexopeptidase activity"/>
    <property type="evidence" value="ECO:0007669"/>
    <property type="project" value="InterPro"/>
</dbReference>
<dbReference type="EMBL" id="JARKIF010000008">
    <property type="protein sequence ID" value="KAJ7633001.1"/>
    <property type="molecule type" value="Genomic_DNA"/>
</dbReference>
<evidence type="ECO:0000256" key="8">
    <source>
        <dbReference type="ARBA" id="ARBA00022723"/>
    </source>
</evidence>
<dbReference type="GO" id="GO:0006508">
    <property type="term" value="P:proteolysis"/>
    <property type="evidence" value="ECO:0007669"/>
    <property type="project" value="UniProtKB-KW"/>
</dbReference>
<comment type="subcellular location">
    <subcellularLocation>
        <location evidence="3">Vacuole membrane</location>
        <topology evidence="3">Multi-pass membrane protein</topology>
    </subcellularLocation>
</comment>
<evidence type="ECO:0000313" key="22">
    <source>
        <dbReference type="Proteomes" id="UP001221142"/>
    </source>
</evidence>
<protein>
    <recommendedName>
        <fullName evidence="15">Peptide hydrolase</fullName>
        <ecNumber evidence="15">3.4.-.-</ecNumber>
    </recommendedName>
</protein>
<evidence type="ECO:0000256" key="6">
    <source>
        <dbReference type="ARBA" id="ARBA00022670"/>
    </source>
</evidence>
<feature type="transmembrane region" description="Helical" evidence="17">
    <location>
        <begin position="7"/>
        <end position="32"/>
    </location>
</feature>
<evidence type="ECO:0000256" key="11">
    <source>
        <dbReference type="ARBA" id="ARBA00022989"/>
    </source>
</evidence>
<evidence type="ECO:0000256" key="17">
    <source>
        <dbReference type="SAM" id="Phobius"/>
    </source>
</evidence>
<evidence type="ECO:0000256" key="4">
    <source>
        <dbReference type="ARBA" id="ARBA00010918"/>
    </source>
</evidence>
<feature type="transmembrane region" description="Helical" evidence="17">
    <location>
        <begin position="585"/>
        <end position="613"/>
    </location>
</feature>
<proteinExistence type="inferred from homology"/>
<keyword evidence="8 15" id="KW-0479">Metal-binding</keyword>
<dbReference type="EC" id="3.4.-.-" evidence="15"/>
<evidence type="ECO:0000256" key="1">
    <source>
        <dbReference type="ARBA" id="ARBA00001947"/>
    </source>
</evidence>
<feature type="transmembrane region" description="Helical" evidence="17">
    <location>
        <begin position="654"/>
        <end position="674"/>
    </location>
</feature>
<evidence type="ECO:0000259" key="20">
    <source>
        <dbReference type="Pfam" id="PF22251"/>
    </source>
</evidence>
<feature type="transmembrane region" description="Helical" evidence="17">
    <location>
        <begin position="413"/>
        <end position="432"/>
    </location>
</feature>
<dbReference type="InterPro" id="IPR048024">
    <property type="entry name" value="Fxna-like_M28_dom"/>
</dbReference>
<keyword evidence="6 15" id="KW-0645">Protease</keyword>
<dbReference type="Gene3D" id="3.40.630.10">
    <property type="entry name" value="Zn peptidases"/>
    <property type="match status" value="1"/>
</dbReference>
<accession>A0AAD7BX77</accession>
<feature type="domain" description="Vacuolar membrane protease C-terminal" evidence="19">
    <location>
        <begin position="681"/>
        <end position="895"/>
    </location>
</feature>
<feature type="domain" description="Vacuolar membrane protease transmembrane" evidence="20">
    <location>
        <begin position="560"/>
        <end position="649"/>
    </location>
</feature>
<gene>
    <name evidence="21" type="ORF">FB45DRAFT_792335</name>
</gene>
<comment type="caution">
    <text evidence="21">The sequence shown here is derived from an EMBL/GenBank/DDBJ whole genome shotgun (WGS) entry which is preliminary data.</text>
</comment>